<sequence length="269" mass="29679">MLREHDLLEHSTTYINEQDICVDEERNVVYHSNRPQISQRMHAIADSEVDKLRAIYPEPFSKDDPNPYRRSPTGRASGGSGGPPSGGPGGSDGQGNNNHNPNNGGDQPQPRGGPGGPGGPPGGGGGDPPDDPGYPSDEENSRFDIYSERGDTGDQQKGVRYTSVDPTLVNKRQWTYDPTPQSQDEMLLSAFKVYEELIITYLFCEPVTTNASVQKTLLQSIPKPGEYSGDDDLTIWDSWFRDLVRWMNTAGLCGNETRWSEDELDYVLT</sequence>
<evidence type="ECO:0000256" key="1">
    <source>
        <dbReference type="SAM" id="MobiDB-lite"/>
    </source>
</evidence>
<organism evidence="2 3">
    <name type="scientific">Marasmius tenuissimus</name>
    <dbReference type="NCBI Taxonomy" id="585030"/>
    <lineage>
        <taxon>Eukaryota</taxon>
        <taxon>Fungi</taxon>
        <taxon>Dikarya</taxon>
        <taxon>Basidiomycota</taxon>
        <taxon>Agaricomycotina</taxon>
        <taxon>Agaricomycetes</taxon>
        <taxon>Agaricomycetidae</taxon>
        <taxon>Agaricales</taxon>
        <taxon>Marasmiineae</taxon>
        <taxon>Marasmiaceae</taxon>
        <taxon>Marasmius</taxon>
    </lineage>
</organism>
<feature type="compositionally biased region" description="Low complexity" evidence="1">
    <location>
        <begin position="94"/>
        <end position="110"/>
    </location>
</feature>
<accession>A0ABR3A1P5</accession>
<dbReference type="EMBL" id="JBBXMP010000027">
    <property type="protein sequence ID" value="KAL0067294.1"/>
    <property type="molecule type" value="Genomic_DNA"/>
</dbReference>
<proteinExistence type="predicted"/>
<keyword evidence="3" id="KW-1185">Reference proteome</keyword>
<comment type="caution">
    <text evidence="2">The sequence shown here is derived from an EMBL/GenBank/DDBJ whole genome shotgun (WGS) entry which is preliminary data.</text>
</comment>
<feature type="region of interest" description="Disordered" evidence="1">
    <location>
        <begin position="57"/>
        <end position="141"/>
    </location>
</feature>
<evidence type="ECO:0000313" key="2">
    <source>
        <dbReference type="EMBL" id="KAL0067294.1"/>
    </source>
</evidence>
<reference evidence="2 3" key="1">
    <citation type="submission" date="2024-05" db="EMBL/GenBank/DDBJ databases">
        <title>A draft genome resource for the thread blight pathogen Marasmius tenuissimus strain MS-2.</title>
        <authorList>
            <person name="Yulfo-Soto G.E."/>
            <person name="Baruah I.K."/>
            <person name="Amoako-Attah I."/>
            <person name="Bukari Y."/>
            <person name="Meinhardt L.W."/>
            <person name="Bailey B.A."/>
            <person name="Cohen S.P."/>
        </authorList>
    </citation>
    <scope>NUCLEOTIDE SEQUENCE [LARGE SCALE GENOMIC DNA]</scope>
    <source>
        <strain evidence="2 3">MS-2</strain>
    </source>
</reference>
<feature type="compositionally biased region" description="Gly residues" evidence="1">
    <location>
        <begin position="76"/>
        <end position="93"/>
    </location>
</feature>
<gene>
    <name evidence="2" type="ORF">AAF712_005692</name>
</gene>
<evidence type="ECO:0000313" key="3">
    <source>
        <dbReference type="Proteomes" id="UP001437256"/>
    </source>
</evidence>
<feature type="compositionally biased region" description="Gly residues" evidence="1">
    <location>
        <begin position="112"/>
        <end position="127"/>
    </location>
</feature>
<dbReference type="Proteomes" id="UP001437256">
    <property type="component" value="Unassembled WGS sequence"/>
</dbReference>
<protein>
    <submittedName>
        <fullName evidence="2">Uncharacterized protein</fullName>
    </submittedName>
</protein>
<name>A0ABR3A1P5_9AGAR</name>